<evidence type="ECO:0000313" key="2">
    <source>
        <dbReference type="EMBL" id="KAK3313413.1"/>
    </source>
</evidence>
<accession>A0AAE0LZH7</accession>
<name>A0AAE0LZH7_9PEZI</name>
<feature type="transmembrane region" description="Helical" evidence="1">
    <location>
        <begin position="220"/>
        <end position="241"/>
    </location>
</feature>
<organism evidence="2 3">
    <name type="scientific">Apodospora peruviana</name>
    <dbReference type="NCBI Taxonomy" id="516989"/>
    <lineage>
        <taxon>Eukaryota</taxon>
        <taxon>Fungi</taxon>
        <taxon>Dikarya</taxon>
        <taxon>Ascomycota</taxon>
        <taxon>Pezizomycotina</taxon>
        <taxon>Sordariomycetes</taxon>
        <taxon>Sordariomycetidae</taxon>
        <taxon>Sordariales</taxon>
        <taxon>Lasiosphaeriaceae</taxon>
        <taxon>Apodospora</taxon>
    </lineage>
</organism>
<feature type="transmembrane region" description="Helical" evidence="1">
    <location>
        <begin position="186"/>
        <end position="208"/>
    </location>
</feature>
<keyword evidence="1" id="KW-0812">Transmembrane</keyword>
<comment type="caution">
    <text evidence="2">The sequence shown here is derived from an EMBL/GenBank/DDBJ whole genome shotgun (WGS) entry which is preliminary data.</text>
</comment>
<keyword evidence="3" id="KW-1185">Reference proteome</keyword>
<dbReference type="AlphaFoldDB" id="A0AAE0LZH7"/>
<proteinExistence type="predicted"/>
<keyword evidence="1" id="KW-1133">Transmembrane helix</keyword>
<evidence type="ECO:0000256" key="1">
    <source>
        <dbReference type="SAM" id="Phobius"/>
    </source>
</evidence>
<dbReference type="EMBL" id="JAUEDM010000007">
    <property type="protein sequence ID" value="KAK3313413.1"/>
    <property type="molecule type" value="Genomic_DNA"/>
</dbReference>
<dbReference type="Proteomes" id="UP001283341">
    <property type="component" value="Unassembled WGS sequence"/>
</dbReference>
<feature type="transmembrane region" description="Helical" evidence="1">
    <location>
        <begin position="107"/>
        <end position="126"/>
    </location>
</feature>
<keyword evidence="1" id="KW-0472">Membrane</keyword>
<sequence length="361" mass="40644">MDISLPIASFPHVYGPHQSPLDDVAAKQTVTAIDIVTIIFGSCVAGRAAYDLRSARQEERGKEEEAASKSERGDLIIYPQQNNKLSCLVPSQHQQQLRRRSLNATRIITMAAAVCGIIRSGLHIPINNGTLSTYFDFPYDLEYPYSFFGFGTFILCLTVLVRLNSYFLAGYLPKDRRRQAMIGDRVLTWPLFVLWVVLTLGMITHSAMRYSASIDRVRAWVNNSLLILCGWTAVVCVFVATRASKKLVHATRAGITGPERRALARYLLFILLPWSFLNALGYLFYILWAAAGGGWRRIDGILAGEGPEEVAPEMQSGQLFLWIHHFFSMVTEIIGLPVLMWWALRALRVLERCSRVQPTFT</sequence>
<feature type="transmembrane region" description="Helical" evidence="1">
    <location>
        <begin position="146"/>
        <end position="165"/>
    </location>
</feature>
<feature type="transmembrane region" description="Helical" evidence="1">
    <location>
        <begin position="322"/>
        <end position="344"/>
    </location>
</feature>
<protein>
    <submittedName>
        <fullName evidence="2">Uncharacterized protein</fullName>
    </submittedName>
</protein>
<evidence type="ECO:0000313" key="3">
    <source>
        <dbReference type="Proteomes" id="UP001283341"/>
    </source>
</evidence>
<feature type="transmembrane region" description="Helical" evidence="1">
    <location>
        <begin position="262"/>
        <end position="288"/>
    </location>
</feature>
<reference evidence="2" key="2">
    <citation type="submission" date="2023-06" db="EMBL/GenBank/DDBJ databases">
        <authorList>
            <consortium name="Lawrence Berkeley National Laboratory"/>
            <person name="Haridas S."/>
            <person name="Hensen N."/>
            <person name="Bonometti L."/>
            <person name="Westerberg I."/>
            <person name="Brannstrom I.O."/>
            <person name="Guillou S."/>
            <person name="Cros-Aarteil S."/>
            <person name="Calhoun S."/>
            <person name="Kuo A."/>
            <person name="Mondo S."/>
            <person name="Pangilinan J."/>
            <person name="Riley R."/>
            <person name="Labutti K."/>
            <person name="Andreopoulos B."/>
            <person name="Lipzen A."/>
            <person name="Chen C."/>
            <person name="Yanf M."/>
            <person name="Daum C."/>
            <person name="Ng V."/>
            <person name="Clum A."/>
            <person name="Steindorff A."/>
            <person name="Ohm R."/>
            <person name="Martin F."/>
            <person name="Silar P."/>
            <person name="Natvig D."/>
            <person name="Lalanne C."/>
            <person name="Gautier V."/>
            <person name="Ament-Velasquez S.L."/>
            <person name="Kruys A."/>
            <person name="Hutchinson M.I."/>
            <person name="Powell A.J."/>
            <person name="Barry K."/>
            <person name="Miller A.N."/>
            <person name="Grigoriev I.V."/>
            <person name="Debuchy R."/>
            <person name="Gladieux P."/>
            <person name="Thoren M.H."/>
            <person name="Johannesson H."/>
        </authorList>
    </citation>
    <scope>NUCLEOTIDE SEQUENCE</scope>
    <source>
        <strain evidence="2">CBS 118394</strain>
    </source>
</reference>
<reference evidence="2" key="1">
    <citation type="journal article" date="2023" name="Mol. Phylogenet. Evol.">
        <title>Genome-scale phylogeny and comparative genomics of the fungal order Sordariales.</title>
        <authorList>
            <person name="Hensen N."/>
            <person name="Bonometti L."/>
            <person name="Westerberg I."/>
            <person name="Brannstrom I.O."/>
            <person name="Guillou S."/>
            <person name="Cros-Aarteil S."/>
            <person name="Calhoun S."/>
            <person name="Haridas S."/>
            <person name="Kuo A."/>
            <person name="Mondo S."/>
            <person name="Pangilinan J."/>
            <person name="Riley R."/>
            <person name="LaButti K."/>
            <person name="Andreopoulos B."/>
            <person name="Lipzen A."/>
            <person name="Chen C."/>
            <person name="Yan M."/>
            <person name="Daum C."/>
            <person name="Ng V."/>
            <person name="Clum A."/>
            <person name="Steindorff A."/>
            <person name="Ohm R.A."/>
            <person name="Martin F."/>
            <person name="Silar P."/>
            <person name="Natvig D.O."/>
            <person name="Lalanne C."/>
            <person name="Gautier V."/>
            <person name="Ament-Velasquez S.L."/>
            <person name="Kruys A."/>
            <person name="Hutchinson M.I."/>
            <person name="Powell A.J."/>
            <person name="Barry K."/>
            <person name="Miller A.N."/>
            <person name="Grigoriev I.V."/>
            <person name="Debuchy R."/>
            <person name="Gladieux P."/>
            <person name="Hiltunen Thoren M."/>
            <person name="Johannesson H."/>
        </authorList>
    </citation>
    <scope>NUCLEOTIDE SEQUENCE</scope>
    <source>
        <strain evidence="2">CBS 118394</strain>
    </source>
</reference>
<gene>
    <name evidence="2" type="ORF">B0H66DRAFT_566022</name>
</gene>
<feature type="transmembrane region" description="Helical" evidence="1">
    <location>
        <begin position="30"/>
        <end position="50"/>
    </location>
</feature>